<dbReference type="OrthoDB" id="2182676at2"/>
<reference evidence="3 4" key="1">
    <citation type="submission" date="2014-02" db="EMBL/GenBank/DDBJ databases">
        <title>Genome sequence of Paenibacillus darwinianus reveals adaptive mechanisms for survival in Antarctic soils.</title>
        <authorList>
            <person name="Dsouza M."/>
            <person name="Taylor M.W."/>
            <person name="Turner S.J."/>
            <person name="Aislabie J."/>
        </authorList>
    </citation>
    <scope>NUCLEOTIDE SEQUENCE [LARGE SCALE GENOMIC DNA]</scope>
    <source>
        <strain evidence="3 4">CE1</strain>
    </source>
</reference>
<feature type="transmembrane region" description="Helical" evidence="2">
    <location>
        <begin position="140"/>
        <end position="163"/>
    </location>
</feature>
<feature type="transmembrane region" description="Helical" evidence="2">
    <location>
        <begin position="21"/>
        <end position="43"/>
    </location>
</feature>
<feature type="transmembrane region" description="Helical" evidence="2">
    <location>
        <begin position="108"/>
        <end position="128"/>
    </location>
</feature>
<dbReference type="AlphaFoldDB" id="A0A9W5S144"/>
<organism evidence="3 4">
    <name type="scientific">Paenibacillus darwinianus</name>
    <dbReference type="NCBI Taxonomy" id="1380763"/>
    <lineage>
        <taxon>Bacteria</taxon>
        <taxon>Bacillati</taxon>
        <taxon>Bacillota</taxon>
        <taxon>Bacilli</taxon>
        <taxon>Bacillales</taxon>
        <taxon>Paenibacillaceae</taxon>
        <taxon>Paenibacillus</taxon>
    </lineage>
</organism>
<feature type="transmembrane region" description="Helical" evidence="2">
    <location>
        <begin position="175"/>
        <end position="198"/>
    </location>
</feature>
<evidence type="ECO:0000256" key="1">
    <source>
        <dbReference type="SAM" id="MobiDB-lite"/>
    </source>
</evidence>
<dbReference type="InterPro" id="IPR006938">
    <property type="entry name" value="DUF624"/>
</dbReference>
<sequence length="258" mass="29855">MEMRGLMGGFYKISEWIMRLSVTNVLWVVCSLPFLYLLIVPLLVYNKAEELDQLLVSLTIAGAAAPFFFFPATSAMFTTVRKWVMGEVDAPLLKTFFRGYKENYVKSMLGGLLYTLIFIIIIVDYRVYLSGIEGLQLLSYIFLGLGLLLAVSLFNFFSLIVHYHKSTLQLVKDAILITIGRPFRSLSTVLVSVAILFISTRFTFLFPFFTGSLIAYMAFFNFYQVYLKMKEMMERQEQEQLEQLEQQEREMAEQEPKQ</sequence>
<keyword evidence="2" id="KW-0472">Membrane</keyword>
<protein>
    <submittedName>
        <fullName evidence="3">Membrane protein</fullName>
    </submittedName>
</protein>
<feature type="compositionally biased region" description="Basic and acidic residues" evidence="1">
    <location>
        <begin position="246"/>
        <end position="258"/>
    </location>
</feature>
<evidence type="ECO:0000313" key="3">
    <source>
        <dbReference type="EMBL" id="EXX87146.1"/>
    </source>
</evidence>
<comment type="caution">
    <text evidence="3">The sequence shown here is derived from an EMBL/GenBank/DDBJ whole genome shotgun (WGS) entry which is preliminary data.</text>
</comment>
<evidence type="ECO:0000256" key="2">
    <source>
        <dbReference type="SAM" id="Phobius"/>
    </source>
</evidence>
<dbReference type="RefSeq" id="WP_036583397.1">
    <property type="nucleotide sequence ID" value="NZ_KK082157.1"/>
</dbReference>
<name>A0A9W5S144_9BACL</name>
<keyword evidence="2" id="KW-1133">Transmembrane helix</keyword>
<dbReference type="Proteomes" id="UP000053750">
    <property type="component" value="Unassembled WGS sequence"/>
</dbReference>
<dbReference type="EMBL" id="JFHU01000166">
    <property type="protein sequence ID" value="EXX87146.1"/>
    <property type="molecule type" value="Genomic_DNA"/>
</dbReference>
<dbReference type="Pfam" id="PF04854">
    <property type="entry name" value="DUF624"/>
    <property type="match status" value="1"/>
</dbReference>
<accession>A0A9W5S144</accession>
<keyword evidence="2" id="KW-0812">Transmembrane</keyword>
<feature type="region of interest" description="Disordered" evidence="1">
    <location>
        <begin position="239"/>
        <end position="258"/>
    </location>
</feature>
<evidence type="ECO:0000313" key="4">
    <source>
        <dbReference type="Proteomes" id="UP000053750"/>
    </source>
</evidence>
<gene>
    <name evidence="3" type="ORF">BG53_04735</name>
</gene>
<feature type="transmembrane region" description="Helical" evidence="2">
    <location>
        <begin position="204"/>
        <end position="226"/>
    </location>
</feature>
<proteinExistence type="predicted"/>
<keyword evidence="4" id="KW-1185">Reference proteome</keyword>
<feature type="transmembrane region" description="Helical" evidence="2">
    <location>
        <begin position="55"/>
        <end position="77"/>
    </location>
</feature>